<evidence type="ECO:0000259" key="2">
    <source>
        <dbReference type="PROSITE" id="PS51756"/>
    </source>
</evidence>
<dbReference type="Pfam" id="PF04740">
    <property type="entry name" value="LXG"/>
    <property type="match status" value="1"/>
</dbReference>
<keyword evidence="4" id="KW-1185">Reference proteome</keyword>
<evidence type="ECO:0000313" key="3">
    <source>
        <dbReference type="EMBL" id="RDX02069.1"/>
    </source>
</evidence>
<gene>
    <name evidence="3" type="ORF">UR08_00565</name>
</gene>
<evidence type="ECO:0000313" key="4">
    <source>
        <dbReference type="Proteomes" id="UP000257055"/>
    </source>
</evidence>
<dbReference type="AlphaFoldDB" id="A0A3D8TTF1"/>
<organism evidence="3 4">
    <name type="scientific">Listeria kieliensis</name>
    <dbReference type="NCBI Taxonomy" id="1621700"/>
    <lineage>
        <taxon>Bacteria</taxon>
        <taxon>Bacillati</taxon>
        <taxon>Bacillota</taxon>
        <taxon>Bacilli</taxon>
        <taxon>Bacillales</taxon>
        <taxon>Listeriaceae</taxon>
        <taxon>Listeria</taxon>
    </lineage>
</organism>
<name>A0A3D8TTF1_9LIST</name>
<dbReference type="PROSITE" id="PS51756">
    <property type="entry name" value="LXG"/>
    <property type="match status" value="1"/>
</dbReference>
<proteinExistence type="inferred from homology"/>
<dbReference type="EMBL" id="LARY01000001">
    <property type="protein sequence ID" value="RDX02069.1"/>
    <property type="molecule type" value="Genomic_DNA"/>
</dbReference>
<dbReference type="Proteomes" id="UP000257055">
    <property type="component" value="Unassembled WGS sequence"/>
</dbReference>
<dbReference type="RefSeq" id="WP_115751733.1">
    <property type="nucleotide sequence ID" value="NZ_LARY01000001.1"/>
</dbReference>
<sequence length="394" mass="43502">MGLKIDMTEINTQIKSIDVILKQKNAANHRLEASIIDLGQADELSGQAYERMKTHFLDYHLPIVRGIIAANEAILEANQIFKQQFVLQVDTSEGARIDEDHLQALAVQMNSLSNYLNEAQSNNQAYTASSQNPLLHTQKIIEQIQKLHDFNFSCAQIYSFANQLLEQVAAGIAYLNNGTYNVKTQTFTPAPSASTSWLNKLSQLNTVSKAEIETIAKRIPNLTKQDLRQLNNYLGQNPSSQLPESILAHLRENQVAVAADPKNELLLVALNRSGKFINARTAEAESIHFQRNLGKITKHSKASIIAAKMSKTYLSEGTNIGQGIAYDVGLAGSGAVIAGLFTKHSPLSFHVGISIVADIGQQNSFGEWKHDEVGQGVPGHWEKFRFSKPFEPAR</sequence>
<protein>
    <recommendedName>
        <fullName evidence="2">LXG domain-containing protein</fullName>
    </recommendedName>
</protein>
<comment type="similarity">
    <text evidence="1">In the N-terminal section; belongs to the LXG family.</text>
</comment>
<dbReference type="InterPro" id="IPR006829">
    <property type="entry name" value="LXG_dom"/>
</dbReference>
<comment type="caution">
    <text evidence="3">The sequence shown here is derived from an EMBL/GenBank/DDBJ whole genome shotgun (WGS) entry which is preliminary data.</text>
</comment>
<feature type="domain" description="LXG" evidence="2">
    <location>
        <begin position="1"/>
        <end position="218"/>
    </location>
</feature>
<evidence type="ECO:0000256" key="1">
    <source>
        <dbReference type="ARBA" id="ARBA00034117"/>
    </source>
</evidence>
<reference evidence="4" key="1">
    <citation type="submission" date="2015-04" db="EMBL/GenBank/DDBJ databases">
        <authorList>
            <person name="Schardt J."/>
            <person name="Mueller-Herbst S."/>
            <person name="Scherer S."/>
            <person name="Huptas C."/>
        </authorList>
    </citation>
    <scope>NUCLEOTIDE SEQUENCE [LARGE SCALE GENOMIC DNA]</scope>
    <source>
        <strain evidence="4">Kiel-L1</strain>
    </source>
</reference>
<accession>A0A3D8TTF1</accession>